<evidence type="ECO:0000256" key="1">
    <source>
        <dbReference type="ARBA" id="ARBA00004613"/>
    </source>
</evidence>
<accession>A0A9D3QH44</accession>
<evidence type="ECO:0000256" key="9">
    <source>
        <dbReference type="RuleBase" id="RU004400"/>
    </source>
</evidence>
<keyword evidence="12" id="KW-1185">Reference proteome</keyword>
<keyword evidence="8 9" id="KW-0527">Neuropeptide</keyword>
<sequence length="291" mass="33089">MGGMINELAWKGRCEATTASVQLETSAEFNSTQRSKKQLMALSVYPCWMLVLGACLVLPISAECDKDCAYCIYHLQGRQTEIDTITCTLECEGKLVPKKSWDLCKDVLQREKPDSSTEEGQVESVNQGNDEHQLAKKYGGFMKRYGGFMKKTAELYGVEPDDEDHGREILMKRYGGFMKKDGEHGVDTLALLNEILNAEDAKAGRGDREGEILKRYGGFMRSVRRSSGLEDGIKELQKRYGGFMRRVGRPEWKEDQKRYGGFLRRSWEEDGENNSESMPDVEKRYGGFMDY</sequence>
<dbReference type="GO" id="GO:0005886">
    <property type="term" value="C:plasma membrane"/>
    <property type="evidence" value="ECO:0007669"/>
    <property type="project" value="TreeGrafter"/>
</dbReference>
<dbReference type="PANTHER" id="PTHR11438">
    <property type="entry name" value="PROENKEPHALIN"/>
    <property type="match status" value="1"/>
</dbReference>
<dbReference type="EMBL" id="JAFDVH010000002">
    <property type="protein sequence ID" value="KAG7488485.1"/>
    <property type="molecule type" value="Genomic_DNA"/>
</dbReference>
<dbReference type="PRINTS" id="PR01028">
    <property type="entry name" value="OPIOIDPRCRSR"/>
</dbReference>
<dbReference type="Pfam" id="PF01160">
    <property type="entry name" value="Opiods_neuropep"/>
    <property type="match status" value="1"/>
</dbReference>
<evidence type="ECO:0000256" key="5">
    <source>
        <dbReference type="ARBA" id="ARBA00022901"/>
    </source>
</evidence>
<gene>
    <name evidence="11" type="ORF">MATL_G00035220</name>
</gene>
<dbReference type="GO" id="GO:0043025">
    <property type="term" value="C:neuronal cell body"/>
    <property type="evidence" value="ECO:0007669"/>
    <property type="project" value="TreeGrafter"/>
</dbReference>
<organism evidence="11 12">
    <name type="scientific">Megalops atlanticus</name>
    <name type="common">Tarpon</name>
    <name type="synonym">Clupea gigantea</name>
    <dbReference type="NCBI Taxonomy" id="7932"/>
    <lineage>
        <taxon>Eukaryota</taxon>
        <taxon>Metazoa</taxon>
        <taxon>Chordata</taxon>
        <taxon>Craniata</taxon>
        <taxon>Vertebrata</taxon>
        <taxon>Euteleostomi</taxon>
        <taxon>Actinopterygii</taxon>
        <taxon>Neopterygii</taxon>
        <taxon>Teleostei</taxon>
        <taxon>Elopiformes</taxon>
        <taxon>Megalopidae</taxon>
        <taxon>Megalops</taxon>
    </lineage>
</organism>
<dbReference type="PANTHER" id="PTHR11438:SF3">
    <property type="entry name" value="PROENKEPHALIN-A"/>
    <property type="match status" value="1"/>
</dbReference>
<dbReference type="GO" id="GO:0007218">
    <property type="term" value="P:neuropeptide signaling pathway"/>
    <property type="evidence" value="ECO:0007669"/>
    <property type="project" value="UniProtKB-KW"/>
</dbReference>
<dbReference type="Proteomes" id="UP001046870">
    <property type="component" value="Chromosome 2"/>
</dbReference>
<dbReference type="GO" id="GO:0043679">
    <property type="term" value="C:axon terminus"/>
    <property type="evidence" value="ECO:0007669"/>
    <property type="project" value="TreeGrafter"/>
</dbReference>
<evidence type="ECO:0000256" key="2">
    <source>
        <dbReference type="ARBA" id="ARBA00008543"/>
    </source>
</evidence>
<comment type="caution">
    <text evidence="11">The sequence shown here is derived from an EMBL/GenBank/DDBJ whole genome shotgun (WGS) entry which is preliminary data.</text>
</comment>
<dbReference type="GO" id="GO:0001515">
    <property type="term" value="F:opioid peptide activity"/>
    <property type="evidence" value="ECO:0007669"/>
    <property type="project" value="UniProtKB-KW"/>
</dbReference>
<dbReference type="AlphaFoldDB" id="A0A9D3QH44"/>
<evidence type="ECO:0000256" key="8">
    <source>
        <dbReference type="ARBA" id="ARBA00023320"/>
    </source>
</evidence>
<dbReference type="GO" id="GO:0007268">
    <property type="term" value="P:chemical synaptic transmission"/>
    <property type="evidence" value="ECO:0007669"/>
    <property type="project" value="TreeGrafter"/>
</dbReference>
<evidence type="ECO:0000256" key="7">
    <source>
        <dbReference type="ARBA" id="ARBA00023205"/>
    </source>
</evidence>
<evidence type="ECO:0000256" key="6">
    <source>
        <dbReference type="ARBA" id="ARBA00023157"/>
    </source>
</evidence>
<reference evidence="11" key="1">
    <citation type="submission" date="2021-01" db="EMBL/GenBank/DDBJ databases">
        <authorList>
            <person name="Zahm M."/>
            <person name="Roques C."/>
            <person name="Cabau C."/>
            <person name="Klopp C."/>
            <person name="Donnadieu C."/>
            <person name="Jouanno E."/>
            <person name="Lampietro C."/>
            <person name="Louis A."/>
            <person name="Herpin A."/>
            <person name="Echchiki A."/>
            <person name="Berthelot C."/>
            <person name="Parey E."/>
            <person name="Roest-Crollius H."/>
            <person name="Braasch I."/>
            <person name="Postlethwait J."/>
            <person name="Bobe J."/>
            <person name="Montfort J."/>
            <person name="Bouchez O."/>
            <person name="Begum T."/>
            <person name="Mejri S."/>
            <person name="Adams A."/>
            <person name="Chen W.-J."/>
            <person name="Guiguen Y."/>
        </authorList>
    </citation>
    <scope>NUCLEOTIDE SEQUENCE</scope>
    <source>
        <strain evidence="11">YG-15Mar2019-1</strain>
        <tissue evidence="11">Brain</tissue>
    </source>
</reference>
<keyword evidence="5 9" id="KW-0555">Opioid peptide</keyword>
<comment type="subcellular location">
    <subcellularLocation>
        <location evidence="1 9">Secreted</location>
    </subcellularLocation>
</comment>
<proteinExistence type="inferred from homology"/>
<dbReference type="GO" id="GO:0007600">
    <property type="term" value="P:sensory perception"/>
    <property type="evidence" value="ECO:0007669"/>
    <property type="project" value="TreeGrafter"/>
</dbReference>
<protein>
    <recommendedName>
        <fullName evidence="13">Synenkephalin</fullName>
    </recommendedName>
</protein>
<evidence type="ECO:0000256" key="3">
    <source>
        <dbReference type="ARBA" id="ARBA00022525"/>
    </source>
</evidence>
<dbReference type="GO" id="GO:0031628">
    <property type="term" value="F:opioid receptor binding"/>
    <property type="evidence" value="ECO:0007669"/>
    <property type="project" value="TreeGrafter"/>
</dbReference>
<feature type="region of interest" description="Disordered" evidence="10">
    <location>
        <begin position="268"/>
        <end position="291"/>
    </location>
</feature>
<evidence type="ECO:0008006" key="13">
    <source>
        <dbReference type="Google" id="ProtNLM"/>
    </source>
</evidence>
<dbReference type="GO" id="GO:0005576">
    <property type="term" value="C:extracellular region"/>
    <property type="evidence" value="ECO:0007669"/>
    <property type="project" value="UniProtKB-SubCell"/>
</dbReference>
<evidence type="ECO:0000256" key="4">
    <source>
        <dbReference type="ARBA" id="ARBA00022685"/>
    </source>
</evidence>
<dbReference type="InterPro" id="IPR006024">
    <property type="entry name" value="Opioid_neupept"/>
</dbReference>
<dbReference type="PROSITE" id="PS01252">
    <property type="entry name" value="OPIOIDS_PRECURSOR"/>
    <property type="match status" value="1"/>
</dbReference>
<dbReference type="PRINTS" id="PR01029">
    <property type="entry name" value="PENKAPRCRSR"/>
</dbReference>
<evidence type="ECO:0000313" key="12">
    <source>
        <dbReference type="Proteomes" id="UP001046870"/>
    </source>
</evidence>
<evidence type="ECO:0000256" key="10">
    <source>
        <dbReference type="SAM" id="MobiDB-lite"/>
    </source>
</evidence>
<evidence type="ECO:0000313" key="11">
    <source>
        <dbReference type="EMBL" id="KAG7488485.1"/>
    </source>
</evidence>
<comment type="similarity">
    <text evidence="2 9">Belongs to the opioid neuropeptide precursor family.</text>
</comment>
<dbReference type="GO" id="GO:0030425">
    <property type="term" value="C:dendrite"/>
    <property type="evidence" value="ECO:0007669"/>
    <property type="project" value="TreeGrafter"/>
</dbReference>
<name>A0A9D3QH44_MEGAT</name>
<keyword evidence="3" id="KW-0964">Secreted</keyword>
<dbReference type="InterPro" id="IPR000703">
    <property type="entry name" value="Proenkphlin_A"/>
</dbReference>
<keyword evidence="4 9" id="KW-0165">Cleavage on pair of basic residues</keyword>
<keyword evidence="6" id="KW-1015">Disulfide bond</keyword>
<keyword evidence="7" id="KW-0257">Endorphin</keyword>
<dbReference type="OrthoDB" id="9928775at2759"/>